<dbReference type="InterPro" id="IPR036390">
    <property type="entry name" value="WH_DNA-bd_sf"/>
</dbReference>
<evidence type="ECO:0000256" key="1">
    <source>
        <dbReference type="ARBA" id="ARBA00011046"/>
    </source>
</evidence>
<evidence type="ECO:0000313" key="5">
    <source>
        <dbReference type="EMBL" id="OUE09733.1"/>
    </source>
</evidence>
<dbReference type="Gene3D" id="1.10.10.10">
    <property type="entry name" value="Winged helix-like DNA-binding domain superfamily/Winged helix DNA-binding domain"/>
    <property type="match status" value="1"/>
</dbReference>
<accession>A0A251XWV9</accession>
<dbReference type="InterPro" id="IPR036388">
    <property type="entry name" value="WH-like_DNA-bd_sf"/>
</dbReference>
<dbReference type="GO" id="GO:0045892">
    <property type="term" value="P:negative regulation of DNA-templated transcription"/>
    <property type="evidence" value="ECO:0007669"/>
    <property type="project" value="InterPro"/>
</dbReference>
<evidence type="ECO:0000256" key="4">
    <source>
        <dbReference type="ARBA" id="ARBA00023163"/>
    </source>
</evidence>
<dbReference type="EMBL" id="MDHJ01000001">
    <property type="protein sequence ID" value="OUE09733.1"/>
    <property type="molecule type" value="Genomic_DNA"/>
</dbReference>
<keyword evidence="3" id="KW-0238">DNA-binding</keyword>
<comment type="similarity">
    <text evidence="1">Belongs to the BlaI transcriptional regulatory family.</text>
</comment>
<keyword evidence="4" id="KW-0804">Transcription</keyword>
<dbReference type="SUPFAM" id="SSF46785">
    <property type="entry name" value="Winged helix' DNA-binding domain"/>
    <property type="match status" value="1"/>
</dbReference>
<protein>
    <submittedName>
        <fullName evidence="5">Transcriptional regulator BlaI</fullName>
    </submittedName>
</protein>
<keyword evidence="2" id="KW-0805">Transcription regulation</keyword>
<sequence length="153" mass="16130">MPIGRQRPRGELEAAIMDALWDADEPLTGKDVVARIPDPRPALTTVLTVLDRLGQKGLVTRSDEARALTFAPARSRTDHAASLMSGALAATRDREAALLRFAGTLDGDDLQALRRALGGDDRAPDPGASAGRRGWRGSLVLARVAGASAGRRG</sequence>
<organism evidence="5 6">
    <name type="scientific">Clavibacter michiganensis</name>
    <dbReference type="NCBI Taxonomy" id="28447"/>
    <lineage>
        <taxon>Bacteria</taxon>
        <taxon>Bacillati</taxon>
        <taxon>Actinomycetota</taxon>
        <taxon>Actinomycetes</taxon>
        <taxon>Micrococcales</taxon>
        <taxon>Microbacteriaceae</taxon>
        <taxon>Clavibacter</taxon>
    </lineage>
</organism>
<comment type="caution">
    <text evidence="5">The sequence shown here is derived from an EMBL/GenBank/DDBJ whole genome shotgun (WGS) entry which is preliminary data.</text>
</comment>
<evidence type="ECO:0000256" key="2">
    <source>
        <dbReference type="ARBA" id="ARBA00023015"/>
    </source>
</evidence>
<dbReference type="GO" id="GO:0003677">
    <property type="term" value="F:DNA binding"/>
    <property type="evidence" value="ECO:0007669"/>
    <property type="project" value="UniProtKB-KW"/>
</dbReference>
<evidence type="ECO:0000313" key="6">
    <source>
        <dbReference type="Proteomes" id="UP000195106"/>
    </source>
</evidence>
<gene>
    <name evidence="5" type="primary">blaI</name>
    <name evidence="5" type="ORF">CMsap09_12365</name>
</gene>
<dbReference type="Pfam" id="PF03965">
    <property type="entry name" value="Penicillinase_R"/>
    <property type="match status" value="1"/>
</dbReference>
<dbReference type="Gene3D" id="6.10.140.850">
    <property type="match status" value="1"/>
</dbReference>
<dbReference type="AlphaFoldDB" id="A0A251XWV9"/>
<dbReference type="Proteomes" id="UP000195106">
    <property type="component" value="Unassembled WGS sequence"/>
</dbReference>
<proteinExistence type="inferred from homology"/>
<name>A0A251XWV9_9MICO</name>
<reference evidence="5 6" key="1">
    <citation type="submission" date="2016-08" db="EMBL/GenBank/DDBJ databases">
        <title>Genome sequence of Clavibacter michiganensis spp. strain CASJ009.</title>
        <authorList>
            <person name="Thapa S.P."/>
            <person name="Coaker G."/>
        </authorList>
    </citation>
    <scope>NUCLEOTIDE SEQUENCE [LARGE SCALE GENOMIC DNA]</scope>
    <source>
        <strain evidence="5">CASJ009</strain>
    </source>
</reference>
<evidence type="ECO:0000256" key="3">
    <source>
        <dbReference type="ARBA" id="ARBA00023125"/>
    </source>
</evidence>
<dbReference type="InterPro" id="IPR005650">
    <property type="entry name" value="BlaI_family"/>
</dbReference>